<dbReference type="Proteomes" id="UP001143981">
    <property type="component" value="Unassembled WGS sequence"/>
</dbReference>
<sequence length="69" mass="7080">MASSPTPAPATTPAQWASPSPTANASRPTPTRTLSHTSGMAAGAGCMHIGSKTKTIIDRLKVLVPYAYV</sequence>
<name>A0A9W8CUW8_9FUNG</name>
<dbReference type="OrthoDB" id="5593151at2759"/>
<feature type="region of interest" description="Disordered" evidence="1">
    <location>
        <begin position="1"/>
        <end position="41"/>
    </location>
</feature>
<evidence type="ECO:0000313" key="3">
    <source>
        <dbReference type="Proteomes" id="UP001143981"/>
    </source>
</evidence>
<keyword evidence="3" id="KW-1185">Reference proteome</keyword>
<gene>
    <name evidence="2" type="ORF">LPJ61_004216</name>
</gene>
<proteinExistence type="predicted"/>
<feature type="compositionally biased region" description="Pro residues" evidence="1">
    <location>
        <begin position="1"/>
        <end position="10"/>
    </location>
</feature>
<dbReference type="EMBL" id="JANBOI010000894">
    <property type="protein sequence ID" value="KAJ1728112.1"/>
    <property type="molecule type" value="Genomic_DNA"/>
</dbReference>
<evidence type="ECO:0000313" key="2">
    <source>
        <dbReference type="EMBL" id="KAJ1728112.1"/>
    </source>
</evidence>
<comment type="caution">
    <text evidence="2">The sequence shown here is derived from an EMBL/GenBank/DDBJ whole genome shotgun (WGS) entry which is preliminary data.</text>
</comment>
<dbReference type="AlphaFoldDB" id="A0A9W8CUW8"/>
<reference evidence="2" key="1">
    <citation type="submission" date="2022-07" db="EMBL/GenBank/DDBJ databases">
        <title>Phylogenomic reconstructions and comparative analyses of Kickxellomycotina fungi.</title>
        <authorList>
            <person name="Reynolds N.K."/>
            <person name="Stajich J.E."/>
            <person name="Barry K."/>
            <person name="Grigoriev I.V."/>
            <person name="Crous P."/>
            <person name="Smith M.E."/>
        </authorList>
    </citation>
    <scope>NUCLEOTIDE SEQUENCE</scope>
    <source>
        <strain evidence="2">BCRC 34381</strain>
    </source>
</reference>
<feature type="non-terminal residue" evidence="2">
    <location>
        <position position="69"/>
    </location>
</feature>
<feature type="compositionally biased region" description="Polar residues" evidence="1">
    <location>
        <begin position="24"/>
        <end position="38"/>
    </location>
</feature>
<feature type="compositionally biased region" description="Low complexity" evidence="1">
    <location>
        <begin position="11"/>
        <end position="23"/>
    </location>
</feature>
<evidence type="ECO:0000256" key="1">
    <source>
        <dbReference type="SAM" id="MobiDB-lite"/>
    </source>
</evidence>
<organism evidence="2 3">
    <name type="scientific">Coemansia biformis</name>
    <dbReference type="NCBI Taxonomy" id="1286918"/>
    <lineage>
        <taxon>Eukaryota</taxon>
        <taxon>Fungi</taxon>
        <taxon>Fungi incertae sedis</taxon>
        <taxon>Zoopagomycota</taxon>
        <taxon>Kickxellomycotina</taxon>
        <taxon>Kickxellomycetes</taxon>
        <taxon>Kickxellales</taxon>
        <taxon>Kickxellaceae</taxon>
        <taxon>Coemansia</taxon>
    </lineage>
</organism>
<protein>
    <submittedName>
        <fullName evidence="2">Uncharacterized protein</fullName>
    </submittedName>
</protein>
<accession>A0A9W8CUW8</accession>